<evidence type="ECO:0000256" key="5">
    <source>
        <dbReference type="ARBA" id="ARBA00022723"/>
    </source>
</evidence>
<keyword evidence="5" id="KW-0479">Metal-binding</keyword>
<keyword evidence="3" id="KW-0004">4Fe-4S</keyword>
<evidence type="ECO:0000256" key="10">
    <source>
        <dbReference type="ARBA" id="ARBA00023157"/>
    </source>
</evidence>
<keyword evidence="4" id="KW-0963">Cytoplasm</keyword>
<keyword evidence="9" id="KW-0238">DNA-binding</keyword>
<evidence type="ECO:0000256" key="2">
    <source>
        <dbReference type="ARBA" id="ARBA00006597"/>
    </source>
</evidence>
<feature type="domain" description="4Fe-4S Wbl-type" evidence="12">
    <location>
        <begin position="22"/>
        <end position="86"/>
    </location>
</feature>
<evidence type="ECO:0000256" key="11">
    <source>
        <dbReference type="ARBA" id="ARBA00023163"/>
    </source>
</evidence>
<name>A0A6J6HAX1_9ZZZZ</name>
<evidence type="ECO:0000259" key="12">
    <source>
        <dbReference type="PROSITE" id="PS51674"/>
    </source>
</evidence>
<evidence type="ECO:0000313" key="14">
    <source>
        <dbReference type="EMBL" id="CAB4689029.1"/>
    </source>
</evidence>
<comment type="similarity">
    <text evidence="2">Belongs to the WhiB family.</text>
</comment>
<dbReference type="EMBL" id="CAEZZS010000070">
    <property type="protein sequence ID" value="CAB4783594.1"/>
    <property type="molecule type" value="Genomic_DNA"/>
</dbReference>
<dbReference type="PANTHER" id="PTHR38839">
    <property type="entry name" value="TRANSCRIPTIONAL REGULATOR WHID-RELATED"/>
    <property type="match status" value="1"/>
</dbReference>
<gene>
    <name evidence="13" type="ORF">UFOPK1811_01333</name>
    <name evidence="14" type="ORF">UFOPK2360_01027</name>
    <name evidence="15" type="ORF">UFOPK2659_00689</name>
    <name evidence="16" type="ORF">UFOPK2922_01217</name>
</gene>
<evidence type="ECO:0000256" key="6">
    <source>
        <dbReference type="ARBA" id="ARBA00023004"/>
    </source>
</evidence>
<dbReference type="EMBL" id="CAEZXH010000068">
    <property type="protein sequence ID" value="CAB4689029.1"/>
    <property type="molecule type" value="Genomic_DNA"/>
</dbReference>
<protein>
    <submittedName>
        <fullName evidence="13">Unannotated protein</fullName>
    </submittedName>
</protein>
<evidence type="ECO:0000313" key="16">
    <source>
        <dbReference type="EMBL" id="CAB4783594.1"/>
    </source>
</evidence>
<dbReference type="GO" id="GO:0045454">
    <property type="term" value="P:cell redox homeostasis"/>
    <property type="evidence" value="ECO:0007669"/>
    <property type="project" value="TreeGrafter"/>
</dbReference>
<evidence type="ECO:0000256" key="1">
    <source>
        <dbReference type="ARBA" id="ARBA00001966"/>
    </source>
</evidence>
<keyword evidence="10" id="KW-1015">Disulfide bond</keyword>
<dbReference type="EMBL" id="CAEZUJ010000096">
    <property type="protein sequence ID" value="CAB4609643.1"/>
    <property type="molecule type" value="Genomic_DNA"/>
</dbReference>
<keyword evidence="6" id="KW-0408">Iron</keyword>
<keyword evidence="11" id="KW-0804">Transcription</keyword>
<dbReference type="Pfam" id="PF02467">
    <property type="entry name" value="Whib"/>
    <property type="match status" value="1"/>
</dbReference>
<evidence type="ECO:0000313" key="13">
    <source>
        <dbReference type="EMBL" id="CAB4609643.1"/>
    </source>
</evidence>
<accession>A0A6J6HAX1</accession>
<evidence type="ECO:0000256" key="8">
    <source>
        <dbReference type="ARBA" id="ARBA00023015"/>
    </source>
</evidence>
<comment type="cofactor">
    <cofactor evidence="1">
        <name>[4Fe-4S] cluster</name>
        <dbReference type="ChEBI" id="CHEBI:49883"/>
    </cofactor>
</comment>
<dbReference type="PANTHER" id="PTHR38839:SF5">
    <property type="entry name" value="TRANSCRIPTIONAL REGULATOR WHID"/>
    <property type="match status" value="1"/>
</dbReference>
<dbReference type="GO" id="GO:0047134">
    <property type="term" value="F:protein-disulfide reductase [NAD(P)H] activity"/>
    <property type="evidence" value="ECO:0007669"/>
    <property type="project" value="TreeGrafter"/>
</dbReference>
<evidence type="ECO:0000256" key="4">
    <source>
        <dbReference type="ARBA" id="ARBA00022490"/>
    </source>
</evidence>
<dbReference type="EMBL" id="CAEZYJ010000086">
    <property type="protein sequence ID" value="CAB4721754.1"/>
    <property type="molecule type" value="Genomic_DNA"/>
</dbReference>
<dbReference type="PROSITE" id="PS51674">
    <property type="entry name" value="4FE4S_WBL"/>
    <property type="match status" value="1"/>
</dbReference>
<organism evidence="13">
    <name type="scientific">freshwater metagenome</name>
    <dbReference type="NCBI Taxonomy" id="449393"/>
    <lineage>
        <taxon>unclassified sequences</taxon>
        <taxon>metagenomes</taxon>
        <taxon>ecological metagenomes</taxon>
    </lineage>
</organism>
<sequence>MAEVSRLPLPIADNWDWQSNGACRSYPPELFFHPEGERGPSRRARINEAKSICGNCPVLLQCRSHALSVQEPYGIWGGLSEDERELIIAREGRRGVVA</sequence>
<dbReference type="InterPro" id="IPR034768">
    <property type="entry name" value="4FE4S_WBL"/>
</dbReference>
<keyword evidence="8" id="KW-0805">Transcription regulation</keyword>
<dbReference type="AlphaFoldDB" id="A0A6J6HAX1"/>
<dbReference type="HAMAP" id="MF_01479">
    <property type="entry name" value="WhiB"/>
    <property type="match status" value="1"/>
</dbReference>
<proteinExistence type="inferred from homology"/>
<evidence type="ECO:0000256" key="7">
    <source>
        <dbReference type="ARBA" id="ARBA00023014"/>
    </source>
</evidence>
<dbReference type="InterPro" id="IPR003482">
    <property type="entry name" value="Whib"/>
</dbReference>
<evidence type="ECO:0000256" key="3">
    <source>
        <dbReference type="ARBA" id="ARBA00022485"/>
    </source>
</evidence>
<evidence type="ECO:0000313" key="15">
    <source>
        <dbReference type="EMBL" id="CAB4721754.1"/>
    </source>
</evidence>
<dbReference type="GO" id="GO:0045892">
    <property type="term" value="P:negative regulation of DNA-templated transcription"/>
    <property type="evidence" value="ECO:0007669"/>
    <property type="project" value="TreeGrafter"/>
</dbReference>
<evidence type="ECO:0000256" key="9">
    <source>
        <dbReference type="ARBA" id="ARBA00023125"/>
    </source>
</evidence>
<dbReference type="GO" id="GO:0003677">
    <property type="term" value="F:DNA binding"/>
    <property type="evidence" value="ECO:0007669"/>
    <property type="project" value="UniProtKB-KW"/>
</dbReference>
<dbReference type="GO" id="GO:0051539">
    <property type="term" value="F:4 iron, 4 sulfur cluster binding"/>
    <property type="evidence" value="ECO:0007669"/>
    <property type="project" value="UniProtKB-KW"/>
</dbReference>
<keyword evidence="7" id="KW-0411">Iron-sulfur</keyword>
<reference evidence="13" key="1">
    <citation type="submission" date="2020-05" db="EMBL/GenBank/DDBJ databases">
        <authorList>
            <person name="Chiriac C."/>
            <person name="Salcher M."/>
            <person name="Ghai R."/>
            <person name="Kavagutti S V."/>
        </authorList>
    </citation>
    <scope>NUCLEOTIDE SEQUENCE</scope>
</reference>
<dbReference type="GO" id="GO:0046872">
    <property type="term" value="F:metal ion binding"/>
    <property type="evidence" value="ECO:0007669"/>
    <property type="project" value="UniProtKB-KW"/>
</dbReference>